<keyword evidence="10 12" id="KW-0472">Membrane</keyword>
<accession>A0ABX0ASS5</accession>
<dbReference type="InterPro" id="IPR039426">
    <property type="entry name" value="TonB-dep_rcpt-like"/>
</dbReference>
<keyword evidence="9 14" id="KW-0798">TonB box</keyword>
<reference evidence="16 17" key="1">
    <citation type="submission" date="2019-12" db="EMBL/GenBank/DDBJ databases">
        <title>Engineering Photorhabdus to improve their lethality against agricultural pests.</title>
        <authorList>
            <person name="Machado R.A.R."/>
        </authorList>
    </citation>
    <scope>NUCLEOTIDE SEQUENCE [LARGE SCALE GENOMIC DNA]</scope>
    <source>
        <strain evidence="16 17">M-CN4</strain>
    </source>
</reference>
<dbReference type="InterPro" id="IPR011662">
    <property type="entry name" value="Secretin/TonB_short_N"/>
</dbReference>
<evidence type="ECO:0000256" key="3">
    <source>
        <dbReference type="ARBA" id="ARBA00022448"/>
    </source>
</evidence>
<organism evidence="16 17">
    <name type="scientific">Photorhabdus bodei</name>
    <dbReference type="NCBI Taxonomy" id="2029681"/>
    <lineage>
        <taxon>Bacteria</taxon>
        <taxon>Pseudomonadati</taxon>
        <taxon>Pseudomonadota</taxon>
        <taxon>Gammaproteobacteria</taxon>
        <taxon>Enterobacterales</taxon>
        <taxon>Morganellaceae</taxon>
        <taxon>Photorhabdus</taxon>
    </lineage>
</organism>
<evidence type="ECO:0000256" key="10">
    <source>
        <dbReference type="ARBA" id="ARBA00023136"/>
    </source>
</evidence>
<evidence type="ECO:0000256" key="4">
    <source>
        <dbReference type="ARBA" id="ARBA00022452"/>
    </source>
</evidence>
<keyword evidence="3 12" id="KW-0813">Transport</keyword>
<evidence type="ECO:0000256" key="8">
    <source>
        <dbReference type="ARBA" id="ARBA00023004"/>
    </source>
</evidence>
<protein>
    <submittedName>
        <fullName evidence="16">TonB-dependent receptor</fullName>
    </submittedName>
</protein>
<dbReference type="PANTHER" id="PTHR30069">
    <property type="entry name" value="TONB-DEPENDENT OUTER MEMBRANE RECEPTOR"/>
    <property type="match status" value="1"/>
</dbReference>
<evidence type="ECO:0000256" key="12">
    <source>
        <dbReference type="PROSITE-ProRule" id="PRU01360"/>
    </source>
</evidence>
<dbReference type="InterPro" id="IPR037066">
    <property type="entry name" value="Plug_dom_sf"/>
</dbReference>
<comment type="similarity">
    <text evidence="2 12 14">Belongs to the TonB-dependent receptor family.</text>
</comment>
<comment type="subcellular location">
    <subcellularLocation>
        <location evidence="1 12">Cell outer membrane</location>
        <topology evidence="1 12">Multi-pass membrane protein</topology>
    </subcellularLocation>
</comment>
<dbReference type="Pfam" id="PF00593">
    <property type="entry name" value="TonB_dep_Rec_b-barrel"/>
    <property type="match status" value="1"/>
</dbReference>
<dbReference type="PROSITE" id="PS01156">
    <property type="entry name" value="TONB_DEPENDENT_REC_2"/>
    <property type="match status" value="1"/>
</dbReference>
<dbReference type="Gene3D" id="2.40.170.20">
    <property type="entry name" value="TonB-dependent receptor, beta-barrel domain"/>
    <property type="match status" value="1"/>
</dbReference>
<dbReference type="PROSITE" id="PS52016">
    <property type="entry name" value="TONB_DEPENDENT_REC_3"/>
    <property type="match status" value="1"/>
</dbReference>
<proteinExistence type="inferred from homology"/>
<evidence type="ECO:0000259" key="15">
    <source>
        <dbReference type="SMART" id="SM00965"/>
    </source>
</evidence>
<dbReference type="SUPFAM" id="SSF56935">
    <property type="entry name" value="Porins"/>
    <property type="match status" value="1"/>
</dbReference>
<keyword evidence="6 12" id="KW-0812">Transmembrane</keyword>
<dbReference type="Pfam" id="PF07660">
    <property type="entry name" value="STN"/>
    <property type="match status" value="1"/>
</dbReference>
<evidence type="ECO:0000256" key="13">
    <source>
        <dbReference type="PROSITE-ProRule" id="PRU10144"/>
    </source>
</evidence>
<feature type="short sequence motif" description="TonB C-terminal box" evidence="13">
    <location>
        <begin position="871"/>
        <end position="888"/>
    </location>
</feature>
<evidence type="ECO:0000313" key="16">
    <source>
        <dbReference type="EMBL" id="NDL04461.1"/>
    </source>
</evidence>
<dbReference type="Gene3D" id="3.55.50.30">
    <property type="match status" value="1"/>
</dbReference>
<evidence type="ECO:0000256" key="6">
    <source>
        <dbReference type="ARBA" id="ARBA00022692"/>
    </source>
</evidence>
<dbReference type="SMART" id="SM00965">
    <property type="entry name" value="STN"/>
    <property type="match status" value="1"/>
</dbReference>
<evidence type="ECO:0000256" key="11">
    <source>
        <dbReference type="ARBA" id="ARBA00023237"/>
    </source>
</evidence>
<evidence type="ECO:0000256" key="5">
    <source>
        <dbReference type="ARBA" id="ARBA00022496"/>
    </source>
</evidence>
<gene>
    <name evidence="16" type="ORF">GPY48_14950</name>
</gene>
<keyword evidence="11 12" id="KW-0998">Cell outer membrane</keyword>
<dbReference type="InterPro" id="IPR012910">
    <property type="entry name" value="Plug_dom"/>
</dbReference>
<dbReference type="Pfam" id="PF07715">
    <property type="entry name" value="Plug"/>
    <property type="match status" value="1"/>
</dbReference>
<keyword evidence="5" id="KW-0406">Ion transport</keyword>
<keyword evidence="16" id="KW-0675">Receptor</keyword>
<dbReference type="PANTHER" id="PTHR30069:SF41">
    <property type="entry name" value="HEME_HEMOPEXIN UTILIZATION PROTEIN C"/>
    <property type="match status" value="1"/>
</dbReference>
<dbReference type="Gene3D" id="2.170.130.10">
    <property type="entry name" value="TonB-dependent receptor, plug domain"/>
    <property type="match status" value="1"/>
</dbReference>
<dbReference type="EMBL" id="WSFC01000033">
    <property type="protein sequence ID" value="NDL04461.1"/>
    <property type="molecule type" value="Genomic_DNA"/>
</dbReference>
<evidence type="ECO:0000256" key="14">
    <source>
        <dbReference type="RuleBase" id="RU003357"/>
    </source>
</evidence>
<dbReference type="Proteomes" id="UP000466619">
    <property type="component" value="Unassembled WGS sequence"/>
</dbReference>
<keyword evidence="8" id="KW-0408">Iron</keyword>
<evidence type="ECO:0000256" key="2">
    <source>
        <dbReference type="ARBA" id="ARBA00009810"/>
    </source>
</evidence>
<feature type="domain" description="Secretin/TonB short N-terminal" evidence="15">
    <location>
        <begin position="94"/>
        <end position="145"/>
    </location>
</feature>
<dbReference type="RefSeq" id="WP_339957903.1">
    <property type="nucleotide sequence ID" value="NZ_CAWPJU010000037.1"/>
</dbReference>
<name>A0ABX0ASS5_9GAMM</name>
<dbReference type="InterPro" id="IPR036942">
    <property type="entry name" value="Beta-barrel_TonB_sf"/>
</dbReference>
<evidence type="ECO:0000313" key="17">
    <source>
        <dbReference type="Proteomes" id="UP000466619"/>
    </source>
</evidence>
<evidence type="ECO:0000256" key="7">
    <source>
        <dbReference type="ARBA" id="ARBA00022729"/>
    </source>
</evidence>
<keyword evidence="7" id="KW-0732">Signal</keyword>
<sequence length="888" mass="98906">MSYQELTMSYQELTMSYQEITMSYQELTMPYHVDCRDSQPRWQKKSLATLLLPLILLPARPLYATTPADTLYSVHIPPGSLGNSLSHFAAQTGTALSFDPNLTNGLTAPSLNGSFSAHQGLVQLLTGSHLQLSQRTDGSYTLVKMTKKMVNEGVVVLNPLTVAGNRGYSGNEPLRFDSTTIKGKDIEKFGVIHPVDIFKTTPGVLSGEARSSGSLDVNIRGLQGQGRVLTTVDGASNQTALYRGYQGVSNRSFIDPDFIGRVDISKGPTGKGGMGAIGGTVEIKTIEASDILLDGQKVGLRLKGSLLNNHSNPDDYQRNDWASPSKTSLFDAKNRTGSIVFAIAEPSYELLFGASQRKRGNYHSGKHGPGAKKRGMPGYLCESDPQDCRIPQFSEQMAGYSLYAMGDTVPNTSEDSQSLLGKGKVRFGDGHEISTIISHYQNLYGESYVADMANLSQTFMILEQGPLTRLNMNRHSLNYKWEPASNPWINLDIGVWQTRVNDRPRTANNTLGDKKFMRTIGMNLSNTSLFELSMQDIELNYGTSFIRERTGPSAGKWKYAVNREGERKEGRFFLNGNYMLADRLTLMGGWDFKSYQIEDDSPARPGSSWLPQLTSGKVNNKRDHAHGYWVGTKLELNHETALHAKYTYAPRFPSMVEGIRGYMMSVDDHIKPEISKNIEVGLTSRFQNIIAQNDSFDIKMSYFDNRVKDYISRAWMDDYWSMYISNIKEAKFAGLELASVYHSDHFDARLSMNYYTKVKFCTENEGCIARSLPSDYATNHIPPKYAVSLDLTQRFLNDNVSANARVSHYGQRSVPAGKPGRGSAPLLAPIIWRPATVADISLTARINKHVEFEFGVDNVFDKYYIQPLSLGYIPSPGRTFRAGITTYF</sequence>
<dbReference type="InterPro" id="IPR010917">
    <property type="entry name" value="TonB_rcpt_CS"/>
</dbReference>
<evidence type="ECO:0000256" key="1">
    <source>
        <dbReference type="ARBA" id="ARBA00004571"/>
    </source>
</evidence>
<keyword evidence="5" id="KW-0410">Iron transport</keyword>
<evidence type="ECO:0000256" key="9">
    <source>
        <dbReference type="ARBA" id="ARBA00023077"/>
    </source>
</evidence>
<keyword evidence="4 12" id="KW-1134">Transmembrane beta strand</keyword>
<comment type="caution">
    <text evidence="16">The sequence shown here is derived from an EMBL/GenBank/DDBJ whole genome shotgun (WGS) entry which is preliminary data.</text>
</comment>
<dbReference type="InterPro" id="IPR000531">
    <property type="entry name" value="Beta-barrel_TonB"/>
</dbReference>
<keyword evidence="17" id="KW-1185">Reference proteome</keyword>